<comment type="caution">
    <text evidence="1">The sequence shown here is derived from an EMBL/GenBank/DDBJ whole genome shotgun (WGS) entry which is preliminary data.</text>
</comment>
<organism evidence="1 2">
    <name type="scientific">Kroppenstedtia sanguinis</name>
    <dbReference type="NCBI Taxonomy" id="1380684"/>
    <lineage>
        <taxon>Bacteria</taxon>
        <taxon>Bacillati</taxon>
        <taxon>Bacillota</taxon>
        <taxon>Bacilli</taxon>
        <taxon>Bacillales</taxon>
        <taxon>Thermoactinomycetaceae</taxon>
        <taxon>Kroppenstedtia</taxon>
    </lineage>
</organism>
<evidence type="ECO:0000313" key="2">
    <source>
        <dbReference type="Proteomes" id="UP001597282"/>
    </source>
</evidence>
<name>A0ABW4C4B2_9BACL</name>
<sequence>MDLDLEAVVAKGLNHFKAGGGMKFVHGGAMPQEVVVPVIQYREIHGQGRKKEEAYVDVRVAMRSKVITHYQFHVLFFQEQKVSREFRPRHLRAAFYKGEERISNEMTLVFDSDREAPERHREITFTLVEGRDFLGEPCILRLEDVTGAKTELYVEEPFELRVYDI</sequence>
<dbReference type="Pfam" id="PF08665">
    <property type="entry name" value="PglZ"/>
    <property type="match status" value="1"/>
</dbReference>
<protein>
    <submittedName>
        <fullName evidence="1">Uncharacterized protein</fullName>
    </submittedName>
</protein>
<accession>A0ABW4C4B2</accession>
<dbReference type="Proteomes" id="UP001597282">
    <property type="component" value="Unassembled WGS sequence"/>
</dbReference>
<reference evidence="2" key="1">
    <citation type="journal article" date="2019" name="Int. J. Syst. Evol. Microbiol.">
        <title>The Global Catalogue of Microorganisms (GCM) 10K type strain sequencing project: providing services to taxonomists for standard genome sequencing and annotation.</title>
        <authorList>
            <consortium name="The Broad Institute Genomics Platform"/>
            <consortium name="The Broad Institute Genome Sequencing Center for Infectious Disease"/>
            <person name="Wu L."/>
            <person name="Ma J."/>
        </authorList>
    </citation>
    <scope>NUCLEOTIDE SEQUENCE [LARGE SCALE GENOMIC DNA]</scope>
    <source>
        <strain evidence="2">S1</strain>
    </source>
</reference>
<dbReference type="EMBL" id="JBHTNU010000001">
    <property type="protein sequence ID" value="MFD1425545.1"/>
    <property type="molecule type" value="Genomic_DNA"/>
</dbReference>
<proteinExistence type="predicted"/>
<gene>
    <name evidence="1" type="ORF">ACFQ4Y_01180</name>
</gene>
<evidence type="ECO:0000313" key="1">
    <source>
        <dbReference type="EMBL" id="MFD1425545.1"/>
    </source>
</evidence>
<keyword evidence="2" id="KW-1185">Reference proteome</keyword>